<feature type="compositionally biased region" description="Low complexity" evidence="9">
    <location>
        <begin position="68"/>
        <end position="84"/>
    </location>
</feature>
<dbReference type="PROSITE" id="PS51522">
    <property type="entry name" value="ZF_NANOS"/>
    <property type="match status" value="1"/>
</dbReference>
<evidence type="ECO:0000256" key="1">
    <source>
        <dbReference type="ARBA" id="ARBA00004496"/>
    </source>
</evidence>
<dbReference type="GO" id="GO:0003723">
    <property type="term" value="F:RNA binding"/>
    <property type="evidence" value="ECO:0007669"/>
    <property type="project" value="UniProtKB-UniRule"/>
</dbReference>
<dbReference type="Pfam" id="PF05741">
    <property type="entry name" value="zf-nanos"/>
    <property type="match status" value="1"/>
</dbReference>
<evidence type="ECO:0000256" key="8">
    <source>
        <dbReference type="PROSITE-ProRule" id="PRU00855"/>
    </source>
</evidence>
<evidence type="ECO:0000259" key="10">
    <source>
        <dbReference type="PROSITE" id="PS51522"/>
    </source>
</evidence>
<evidence type="ECO:0000256" key="5">
    <source>
        <dbReference type="ARBA" id="ARBA00022833"/>
    </source>
</evidence>
<evidence type="ECO:0000256" key="9">
    <source>
        <dbReference type="SAM" id="MobiDB-lite"/>
    </source>
</evidence>
<dbReference type="PANTHER" id="PTHR12887">
    <property type="entry name" value="NANOS PROTEIN"/>
    <property type="match status" value="1"/>
</dbReference>
<feature type="region of interest" description="Disordered" evidence="9">
    <location>
        <begin position="44"/>
        <end position="85"/>
    </location>
</feature>
<keyword evidence="7 8" id="KW-0694">RNA-binding</keyword>
<dbReference type="GO" id="GO:0008270">
    <property type="term" value="F:zinc ion binding"/>
    <property type="evidence" value="ECO:0007669"/>
    <property type="project" value="UniProtKB-KW"/>
</dbReference>
<reference evidence="11" key="1">
    <citation type="submission" date="2021-04" db="EMBL/GenBank/DDBJ databases">
        <authorList>
            <consortium name="Wellcome Sanger Institute Data Sharing"/>
        </authorList>
    </citation>
    <scope>NUCLEOTIDE SEQUENCE [LARGE SCALE GENOMIC DNA]</scope>
</reference>
<dbReference type="GO" id="GO:0005737">
    <property type="term" value="C:cytoplasm"/>
    <property type="evidence" value="ECO:0007669"/>
    <property type="project" value="UniProtKB-SubCell"/>
</dbReference>
<proteinExistence type="inferred from homology"/>
<keyword evidence="12" id="KW-1185">Reference proteome</keyword>
<comment type="subcellular location">
    <subcellularLocation>
        <location evidence="1">Cytoplasm</location>
    </subcellularLocation>
</comment>
<evidence type="ECO:0000256" key="3">
    <source>
        <dbReference type="ARBA" id="ARBA00022723"/>
    </source>
</evidence>
<evidence type="ECO:0000256" key="4">
    <source>
        <dbReference type="ARBA" id="ARBA00022771"/>
    </source>
</evidence>
<dbReference type="InterPro" id="IPR024161">
    <property type="entry name" value="Znf_nanos-typ"/>
</dbReference>
<keyword evidence="5" id="KW-0862">Zinc</keyword>
<evidence type="ECO:0000256" key="2">
    <source>
        <dbReference type="ARBA" id="ARBA00022490"/>
    </source>
</evidence>
<evidence type="ECO:0000313" key="12">
    <source>
        <dbReference type="Proteomes" id="UP000472264"/>
    </source>
</evidence>
<keyword evidence="2" id="KW-0963">Cytoplasm</keyword>
<dbReference type="Ensembl" id="ENSENLT00000031845.1">
    <property type="protein sequence ID" value="ENSENLP00000030942.1"/>
    <property type="gene ID" value="ENSENLG00000013709.1"/>
</dbReference>
<keyword evidence="3" id="KW-0479">Metal-binding</keyword>
<evidence type="ECO:0000256" key="6">
    <source>
        <dbReference type="ARBA" id="ARBA00022845"/>
    </source>
</evidence>
<name>A0A665VI72_ECHNA</name>
<feature type="domain" description="Nanos-type" evidence="10">
    <location>
        <begin position="85"/>
        <end position="139"/>
    </location>
</feature>
<feature type="compositionally biased region" description="Basic and acidic residues" evidence="9">
    <location>
        <begin position="44"/>
        <end position="67"/>
    </location>
</feature>
<protein>
    <submittedName>
        <fullName evidence="11">Nanos homolog 2-like</fullName>
    </submittedName>
</protein>
<reference evidence="11" key="2">
    <citation type="submission" date="2025-08" db="UniProtKB">
        <authorList>
            <consortium name="Ensembl"/>
        </authorList>
    </citation>
    <scope>IDENTIFICATION</scope>
</reference>
<dbReference type="AlphaFoldDB" id="A0A665VI72"/>
<dbReference type="GO" id="GO:0006417">
    <property type="term" value="P:regulation of translation"/>
    <property type="evidence" value="ECO:0007669"/>
    <property type="project" value="UniProtKB-UniRule"/>
</dbReference>
<reference evidence="11" key="3">
    <citation type="submission" date="2025-09" db="UniProtKB">
        <authorList>
            <consortium name="Ensembl"/>
        </authorList>
    </citation>
    <scope>IDENTIFICATION</scope>
</reference>
<accession>A0A665VI72</accession>
<keyword evidence="4 8" id="KW-0863">Zinc-finger</keyword>
<evidence type="ECO:0000256" key="7">
    <source>
        <dbReference type="ARBA" id="ARBA00022884"/>
    </source>
</evidence>
<dbReference type="InParanoid" id="A0A665VI72"/>
<dbReference type="Gene3D" id="4.10.60.30">
    <property type="entry name" value="Nanos, RNA-binding domain"/>
    <property type="match status" value="1"/>
</dbReference>
<keyword evidence="6 8" id="KW-0810">Translation regulation</keyword>
<dbReference type="InterPro" id="IPR038129">
    <property type="entry name" value="Nanos_sf"/>
</dbReference>
<organism evidence="11 12">
    <name type="scientific">Echeneis naucrates</name>
    <name type="common">Live sharksucker</name>
    <dbReference type="NCBI Taxonomy" id="173247"/>
    <lineage>
        <taxon>Eukaryota</taxon>
        <taxon>Metazoa</taxon>
        <taxon>Chordata</taxon>
        <taxon>Craniata</taxon>
        <taxon>Vertebrata</taxon>
        <taxon>Euteleostomi</taxon>
        <taxon>Actinopterygii</taxon>
        <taxon>Neopterygii</taxon>
        <taxon>Teleostei</taxon>
        <taxon>Neoteleostei</taxon>
        <taxon>Acanthomorphata</taxon>
        <taxon>Carangaria</taxon>
        <taxon>Carangiformes</taxon>
        <taxon>Echeneidae</taxon>
        <taxon>Echeneis</taxon>
    </lineage>
</organism>
<comment type="similarity">
    <text evidence="8">Belongs to the nanos family.</text>
</comment>
<sequence>MTTAPSQSQTVQSSLLADSGCFNMWHDYLDLGRMLEKLCHRREVEHKDTRYPETEQASPRREDHRQSAESSSASSLSDSSSSSDFCRFCKQNGETPRVYRSHKLKTNDGRVACPILRTYTCPMCEATGDRAHTRRYCPQMRDAARMLPRRRFW</sequence>
<dbReference type="OMA" id="DCFDMWH"/>
<dbReference type="InterPro" id="IPR008705">
    <property type="entry name" value="Nanos/Xcar2"/>
</dbReference>
<evidence type="ECO:0000313" key="11">
    <source>
        <dbReference type="Ensembl" id="ENSENLP00000030942.1"/>
    </source>
</evidence>
<gene>
    <name evidence="11" type="primary">nanos2</name>
</gene>
<dbReference type="OrthoDB" id="5864971at2759"/>
<dbReference type="Proteomes" id="UP000472264">
    <property type="component" value="Chromosome 20"/>
</dbReference>